<dbReference type="RefSeq" id="WP_283768205.1">
    <property type="nucleotide sequence ID" value="NZ_JAQOSO010000092.1"/>
</dbReference>
<feature type="transmembrane region" description="Helical" evidence="1">
    <location>
        <begin position="137"/>
        <end position="159"/>
    </location>
</feature>
<sequence length="229" mass="25274">MRFAVCVVVAIAISVATVLLLVHPAAANGFPPMALLFPLPLFASLVSFGAGFLLILVCEALTLHKRETIVAWYAFRLVTEANLLSTLAGAAVLFFFFIGFFDISISLWTNPILFLSIGFSTACFLKRFTYLKHRSPLFWSGVWIVLLYVDGLLLVVLGVNTEGLFLTLLKFLGVAVYFAIGFFLSLIVEGAWLGWRLPPGKTLGKTLLIMNLRSYAYIVIPITVVMLIM</sequence>
<feature type="transmembrane region" description="Helical" evidence="1">
    <location>
        <begin position="37"/>
        <end position="61"/>
    </location>
</feature>
<organism evidence="2 3">
    <name type="scientific">Roseofilum capinflatum BLCC-M114</name>
    <dbReference type="NCBI Taxonomy" id="3022440"/>
    <lineage>
        <taxon>Bacteria</taxon>
        <taxon>Bacillati</taxon>
        <taxon>Cyanobacteriota</taxon>
        <taxon>Cyanophyceae</taxon>
        <taxon>Desertifilales</taxon>
        <taxon>Desertifilaceae</taxon>
        <taxon>Roseofilum</taxon>
        <taxon>Roseofilum capinflatum</taxon>
    </lineage>
</organism>
<feature type="transmembrane region" description="Helical" evidence="1">
    <location>
        <begin position="81"/>
        <end position="101"/>
    </location>
</feature>
<reference evidence="2 3" key="1">
    <citation type="submission" date="2023-01" db="EMBL/GenBank/DDBJ databases">
        <title>Novel diversity within Roseofilum (Cyanobacteria; Desertifilaceae) from marine benthic mats with descriptions of four novel species.</title>
        <authorList>
            <person name="Wang Y."/>
            <person name="Berthold D.E."/>
            <person name="Hu J."/>
            <person name="Lefler F.W."/>
            <person name="Laughinghouse H.D. IV."/>
        </authorList>
    </citation>
    <scope>NUCLEOTIDE SEQUENCE [LARGE SCALE GENOMIC DNA]</scope>
    <source>
        <strain evidence="2 3">BLCC-M114</strain>
    </source>
</reference>
<dbReference type="Proteomes" id="UP001235849">
    <property type="component" value="Unassembled WGS sequence"/>
</dbReference>
<evidence type="ECO:0000256" key="1">
    <source>
        <dbReference type="SAM" id="Phobius"/>
    </source>
</evidence>
<proteinExistence type="predicted"/>
<keyword evidence="1" id="KW-1133">Transmembrane helix</keyword>
<evidence type="ECO:0000313" key="2">
    <source>
        <dbReference type="EMBL" id="MDJ1175918.1"/>
    </source>
</evidence>
<feature type="transmembrane region" description="Helical" evidence="1">
    <location>
        <begin position="171"/>
        <end position="195"/>
    </location>
</feature>
<gene>
    <name evidence="2" type="ORF">PMG25_17660</name>
</gene>
<feature type="transmembrane region" description="Helical" evidence="1">
    <location>
        <begin position="107"/>
        <end position="125"/>
    </location>
</feature>
<feature type="transmembrane region" description="Helical" evidence="1">
    <location>
        <begin position="207"/>
        <end position="228"/>
    </location>
</feature>
<keyword evidence="1" id="KW-0812">Transmembrane</keyword>
<keyword evidence="1" id="KW-0472">Membrane</keyword>
<evidence type="ECO:0000313" key="3">
    <source>
        <dbReference type="Proteomes" id="UP001235849"/>
    </source>
</evidence>
<comment type="caution">
    <text evidence="2">The sequence shown here is derived from an EMBL/GenBank/DDBJ whole genome shotgun (WGS) entry which is preliminary data.</text>
</comment>
<accession>A0ABT7B9R0</accession>
<name>A0ABT7B9R0_9CYAN</name>
<dbReference type="EMBL" id="JAQOSO010000092">
    <property type="protein sequence ID" value="MDJ1175918.1"/>
    <property type="molecule type" value="Genomic_DNA"/>
</dbReference>
<keyword evidence="3" id="KW-1185">Reference proteome</keyword>
<protein>
    <submittedName>
        <fullName evidence="2">Uncharacterized protein</fullName>
    </submittedName>
</protein>